<name>A0AAD3HSS1_9CHLO</name>
<dbReference type="InterPro" id="IPR023655">
    <property type="entry name" value="Cyt_C6"/>
</dbReference>
<dbReference type="PROSITE" id="PS51007">
    <property type="entry name" value="CYTC"/>
    <property type="match status" value="1"/>
</dbReference>
<dbReference type="InterPro" id="IPR009056">
    <property type="entry name" value="Cyt_c-like_dom"/>
</dbReference>
<gene>
    <name evidence="16" type="ORF">Agub_g15059</name>
</gene>
<dbReference type="GO" id="GO:0020037">
    <property type="term" value="F:heme binding"/>
    <property type="evidence" value="ECO:0007669"/>
    <property type="project" value="InterPro"/>
</dbReference>
<evidence type="ECO:0000256" key="7">
    <source>
        <dbReference type="ARBA" id="ARBA00022982"/>
    </source>
</evidence>
<dbReference type="PANTHER" id="PTHR34688:SF2">
    <property type="entry name" value="CYTOCHROME C6, CHLOROPLASTIC"/>
    <property type="match status" value="1"/>
</dbReference>
<proteinExistence type="inferred from homology"/>
<keyword evidence="4" id="KW-0602">Photosynthesis</keyword>
<evidence type="ECO:0000256" key="6">
    <source>
        <dbReference type="ARBA" id="ARBA00022723"/>
    </source>
</evidence>
<reference evidence="16 17" key="1">
    <citation type="journal article" date="2021" name="Sci. Rep.">
        <title>Genome sequencing of the multicellular alga Astrephomene provides insights into convergent evolution of germ-soma differentiation.</title>
        <authorList>
            <person name="Yamashita S."/>
            <person name="Yamamoto K."/>
            <person name="Matsuzaki R."/>
            <person name="Suzuki S."/>
            <person name="Yamaguchi H."/>
            <person name="Hirooka S."/>
            <person name="Minakuchi Y."/>
            <person name="Miyagishima S."/>
            <person name="Kawachi M."/>
            <person name="Toyoda A."/>
            <person name="Nozaki H."/>
        </authorList>
    </citation>
    <scope>NUCLEOTIDE SEQUENCE [LARGE SCALE GENOMIC DNA]</scope>
    <source>
        <strain evidence="16 17">NIES-4017</strain>
    </source>
</reference>
<comment type="caution">
    <text evidence="16">The sequence shown here is derived from an EMBL/GenBank/DDBJ whole genome shotgun (WGS) entry which is preliminary data.</text>
</comment>
<evidence type="ECO:0000256" key="3">
    <source>
        <dbReference type="ARBA" id="ARBA00022448"/>
    </source>
</evidence>
<dbReference type="EMBL" id="BMAR01000065">
    <property type="protein sequence ID" value="GFR52489.1"/>
    <property type="molecule type" value="Genomic_DNA"/>
</dbReference>
<evidence type="ECO:0000256" key="14">
    <source>
        <dbReference type="SAM" id="MobiDB-lite"/>
    </source>
</evidence>
<evidence type="ECO:0000256" key="11">
    <source>
        <dbReference type="ARBA" id="ARBA00031247"/>
    </source>
</evidence>
<dbReference type="FunFam" id="1.10.760.10:FF:000021">
    <property type="entry name" value="Cytochrome c6, chloroplastic"/>
    <property type="match status" value="1"/>
</dbReference>
<dbReference type="PANTHER" id="PTHR34688">
    <property type="entry name" value="CYTOCHROME C6, CHLOROPLASTIC"/>
    <property type="match status" value="1"/>
</dbReference>
<dbReference type="GO" id="GO:0009055">
    <property type="term" value="F:electron transfer activity"/>
    <property type="evidence" value="ECO:0007669"/>
    <property type="project" value="InterPro"/>
</dbReference>
<accession>A0AAD3HSS1</accession>
<dbReference type="SUPFAM" id="SSF46626">
    <property type="entry name" value="Cytochrome c"/>
    <property type="match status" value="1"/>
</dbReference>
<keyword evidence="7" id="KW-0249">Electron transport</keyword>
<evidence type="ECO:0000256" key="13">
    <source>
        <dbReference type="PROSITE-ProRule" id="PRU00433"/>
    </source>
</evidence>
<keyword evidence="9" id="KW-0793">Thylakoid</keyword>
<keyword evidence="8 13" id="KW-0408">Iron</keyword>
<evidence type="ECO:0000256" key="5">
    <source>
        <dbReference type="ARBA" id="ARBA00022617"/>
    </source>
</evidence>
<dbReference type="Gene3D" id="1.10.760.10">
    <property type="entry name" value="Cytochrome c-like domain"/>
    <property type="match status" value="2"/>
</dbReference>
<feature type="domain" description="Cytochrome c" evidence="15">
    <location>
        <begin position="76"/>
        <end position="203"/>
    </location>
</feature>
<organism evidence="16 17">
    <name type="scientific">Astrephomene gubernaculifera</name>
    <dbReference type="NCBI Taxonomy" id="47775"/>
    <lineage>
        <taxon>Eukaryota</taxon>
        <taxon>Viridiplantae</taxon>
        <taxon>Chlorophyta</taxon>
        <taxon>core chlorophytes</taxon>
        <taxon>Chlorophyceae</taxon>
        <taxon>CS clade</taxon>
        <taxon>Chlamydomonadales</taxon>
        <taxon>Astrephomenaceae</taxon>
        <taxon>Astrephomene</taxon>
    </lineage>
</organism>
<dbReference type="GO" id="GO:0015979">
    <property type="term" value="P:photosynthesis"/>
    <property type="evidence" value="ECO:0007669"/>
    <property type="project" value="UniProtKB-KW"/>
</dbReference>
<protein>
    <recommendedName>
        <fullName evidence="12">Cytochrome c-553</fullName>
    </recommendedName>
    <alternativeName>
        <fullName evidence="11">Cytochrome c553</fullName>
    </alternativeName>
    <alternativeName>
        <fullName evidence="10">Soluble cytochrome f</fullName>
    </alternativeName>
</protein>
<feature type="region of interest" description="Disordered" evidence="14">
    <location>
        <begin position="13"/>
        <end position="52"/>
    </location>
</feature>
<feature type="compositionally biased region" description="Polar residues" evidence="14">
    <location>
        <begin position="32"/>
        <end position="45"/>
    </location>
</feature>
<evidence type="ECO:0000256" key="1">
    <source>
        <dbReference type="ARBA" id="ARBA00002347"/>
    </source>
</evidence>
<evidence type="ECO:0000256" key="2">
    <source>
        <dbReference type="ARBA" id="ARBA00009650"/>
    </source>
</evidence>
<evidence type="ECO:0000313" key="16">
    <source>
        <dbReference type="EMBL" id="GFR52489.1"/>
    </source>
</evidence>
<dbReference type="AlphaFoldDB" id="A0AAD3HSS1"/>
<keyword evidence="17" id="KW-1185">Reference proteome</keyword>
<sequence>MASLFLDRVRLPQARSTSRRKQRAQPKFSCYARSNPSRPTHAQTTELHETEEPLRAGPVPLLLAVFTTIFLSTPMVSAAEAPELFLGKCAGCHMNGGNVLAVGATLFPEAPQVRVTTRTTQIPLACWLLLGLACPGLGRFVLPADLRKNGLDSSEALYRIIYSGKGKMPGFGKECAPRGACTFGPRLSDGEVEELVSFVQQRAAEGWRQKQ</sequence>
<dbReference type="Proteomes" id="UP001054857">
    <property type="component" value="Unassembled WGS sequence"/>
</dbReference>
<dbReference type="InterPro" id="IPR036909">
    <property type="entry name" value="Cyt_c-like_dom_sf"/>
</dbReference>
<comment type="similarity">
    <text evidence="2">Belongs to the cytochrome c family. PetJ subfamily.</text>
</comment>
<keyword evidence="6 13" id="KW-0479">Metal-binding</keyword>
<evidence type="ECO:0000259" key="15">
    <source>
        <dbReference type="PROSITE" id="PS51007"/>
    </source>
</evidence>
<evidence type="ECO:0000313" key="17">
    <source>
        <dbReference type="Proteomes" id="UP001054857"/>
    </source>
</evidence>
<evidence type="ECO:0000256" key="8">
    <source>
        <dbReference type="ARBA" id="ARBA00023004"/>
    </source>
</evidence>
<dbReference type="GO" id="GO:0005506">
    <property type="term" value="F:iron ion binding"/>
    <property type="evidence" value="ECO:0007669"/>
    <property type="project" value="InterPro"/>
</dbReference>
<evidence type="ECO:0000256" key="4">
    <source>
        <dbReference type="ARBA" id="ARBA00022531"/>
    </source>
</evidence>
<keyword evidence="5 13" id="KW-0349">Heme</keyword>
<comment type="function">
    <text evidence="1">Functions as an electron carrier between membrane-bound cytochrome b6-f and photosystem I in oxygenic photosynthesis.</text>
</comment>
<evidence type="ECO:0000256" key="10">
    <source>
        <dbReference type="ARBA" id="ARBA00030448"/>
    </source>
</evidence>
<keyword evidence="3" id="KW-0813">Transport</keyword>
<evidence type="ECO:0000256" key="9">
    <source>
        <dbReference type="ARBA" id="ARBA00023078"/>
    </source>
</evidence>
<evidence type="ECO:0000256" key="12">
    <source>
        <dbReference type="ARBA" id="ARBA00033211"/>
    </source>
</evidence>